<dbReference type="PANTHER" id="PTHR47481">
    <property type="match status" value="1"/>
</dbReference>
<dbReference type="EMBL" id="ML120023">
    <property type="protein sequence ID" value="RPA70885.1"/>
    <property type="molecule type" value="Genomic_DNA"/>
</dbReference>
<evidence type="ECO:0000313" key="2">
    <source>
        <dbReference type="EMBL" id="RPA70885.1"/>
    </source>
</evidence>
<dbReference type="GO" id="GO:0003676">
    <property type="term" value="F:nucleic acid binding"/>
    <property type="evidence" value="ECO:0007669"/>
    <property type="project" value="InterPro"/>
</dbReference>
<dbReference type="STRING" id="1160509.A0A3N4H7S5"/>
<feature type="compositionally biased region" description="Gly residues" evidence="1">
    <location>
        <begin position="230"/>
        <end position="242"/>
    </location>
</feature>
<gene>
    <name evidence="2" type="ORF">BJ508DRAFT_336668</name>
</gene>
<sequence length="336" mass="36895">MAPSIDSTIVNRTPSVPPIKLTENNYHQWKDAILIALAGINARRIVTQEEPAPRADATQQYREYTTRCEQAASLLHRSCGYTPASLIAGNFNPVRIWQILDEHYGTGRPYRSRLQLLTKFQRLKMTGDIRTAGAFIAKMREYQAELAHSEDALTDRRLLAHLLTELPERYATTVTVITHLPLAEQTLDRAALELQAFEDQTSMREDAIGGASTAGTRRHATALTATSRPRGGGGRGGRGGYRGRNSSRRNGSANYGKRTVGRAGPEDECRYCHHKGHWARECRKRQADRNNGNHSGSGGAGISGNTATAVVSTSHVEEVDEYFAGVMPTPAEASNL</sequence>
<dbReference type="Pfam" id="PF14223">
    <property type="entry name" value="Retrotran_gag_2"/>
    <property type="match status" value="1"/>
</dbReference>
<feature type="region of interest" description="Disordered" evidence="1">
    <location>
        <begin position="287"/>
        <end position="313"/>
    </location>
</feature>
<dbReference type="Proteomes" id="UP000275078">
    <property type="component" value="Unassembled WGS sequence"/>
</dbReference>
<evidence type="ECO:0008006" key="4">
    <source>
        <dbReference type="Google" id="ProtNLM"/>
    </source>
</evidence>
<dbReference type="SUPFAM" id="SSF57756">
    <property type="entry name" value="Retrovirus zinc finger-like domains"/>
    <property type="match status" value="1"/>
</dbReference>
<proteinExistence type="predicted"/>
<dbReference type="OrthoDB" id="8063677at2759"/>
<evidence type="ECO:0000256" key="1">
    <source>
        <dbReference type="SAM" id="MobiDB-lite"/>
    </source>
</evidence>
<dbReference type="InterPro" id="IPR036875">
    <property type="entry name" value="Znf_CCHC_sf"/>
</dbReference>
<organism evidence="2 3">
    <name type="scientific">Ascobolus immersus RN42</name>
    <dbReference type="NCBI Taxonomy" id="1160509"/>
    <lineage>
        <taxon>Eukaryota</taxon>
        <taxon>Fungi</taxon>
        <taxon>Dikarya</taxon>
        <taxon>Ascomycota</taxon>
        <taxon>Pezizomycotina</taxon>
        <taxon>Pezizomycetes</taxon>
        <taxon>Pezizales</taxon>
        <taxon>Ascobolaceae</taxon>
        <taxon>Ascobolus</taxon>
    </lineage>
</organism>
<accession>A0A3N4H7S5</accession>
<dbReference type="PANTHER" id="PTHR47481:SF7">
    <property type="entry name" value="CCHC-TYPE DOMAIN-CONTAINING PROTEIN"/>
    <property type="match status" value="1"/>
</dbReference>
<dbReference type="Gene3D" id="4.10.60.10">
    <property type="entry name" value="Zinc finger, CCHC-type"/>
    <property type="match status" value="1"/>
</dbReference>
<keyword evidence="3" id="KW-1185">Reference proteome</keyword>
<protein>
    <recommendedName>
        <fullName evidence="4">CCHC-type domain-containing protein</fullName>
    </recommendedName>
</protein>
<reference evidence="2 3" key="1">
    <citation type="journal article" date="2018" name="Nat. Ecol. Evol.">
        <title>Pezizomycetes genomes reveal the molecular basis of ectomycorrhizal truffle lifestyle.</title>
        <authorList>
            <person name="Murat C."/>
            <person name="Payen T."/>
            <person name="Noel B."/>
            <person name="Kuo A."/>
            <person name="Morin E."/>
            <person name="Chen J."/>
            <person name="Kohler A."/>
            <person name="Krizsan K."/>
            <person name="Balestrini R."/>
            <person name="Da Silva C."/>
            <person name="Montanini B."/>
            <person name="Hainaut M."/>
            <person name="Levati E."/>
            <person name="Barry K.W."/>
            <person name="Belfiori B."/>
            <person name="Cichocki N."/>
            <person name="Clum A."/>
            <person name="Dockter R.B."/>
            <person name="Fauchery L."/>
            <person name="Guy J."/>
            <person name="Iotti M."/>
            <person name="Le Tacon F."/>
            <person name="Lindquist E.A."/>
            <person name="Lipzen A."/>
            <person name="Malagnac F."/>
            <person name="Mello A."/>
            <person name="Molinier V."/>
            <person name="Miyauchi S."/>
            <person name="Poulain J."/>
            <person name="Riccioni C."/>
            <person name="Rubini A."/>
            <person name="Sitrit Y."/>
            <person name="Splivallo R."/>
            <person name="Traeger S."/>
            <person name="Wang M."/>
            <person name="Zifcakova L."/>
            <person name="Wipf D."/>
            <person name="Zambonelli A."/>
            <person name="Paolocci F."/>
            <person name="Nowrousian M."/>
            <person name="Ottonello S."/>
            <person name="Baldrian P."/>
            <person name="Spatafora J.W."/>
            <person name="Henrissat B."/>
            <person name="Nagy L.G."/>
            <person name="Aury J.M."/>
            <person name="Wincker P."/>
            <person name="Grigoriev I.V."/>
            <person name="Bonfante P."/>
            <person name="Martin F.M."/>
        </authorList>
    </citation>
    <scope>NUCLEOTIDE SEQUENCE [LARGE SCALE GENOMIC DNA]</scope>
    <source>
        <strain evidence="2 3">RN42</strain>
    </source>
</reference>
<name>A0A3N4H7S5_ASCIM</name>
<dbReference type="GO" id="GO:0008270">
    <property type="term" value="F:zinc ion binding"/>
    <property type="evidence" value="ECO:0007669"/>
    <property type="project" value="InterPro"/>
</dbReference>
<feature type="region of interest" description="Disordered" evidence="1">
    <location>
        <begin position="209"/>
        <end position="267"/>
    </location>
</feature>
<dbReference type="AlphaFoldDB" id="A0A3N4H7S5"/>
<evidence type="ECO:0000313" key="3">
    <source>
        <dbReference type="Proteomes" id="UP000275078"/>
    </source>
</evidence>